<organism evidence="4 5">
    <name type="scientific">Nocardioides malaquae</name>
    <dbReference type="NCBI Taxonomy" id="2773426"/>
    <lineage>
        <taxon>Bacteria</taxon>
        <taxon>Bacillati</taxon>
        <taxon>Actinomycetota</taxon>
        <taxon>Actinomycetes</taxon>
        <taxon>Propionibacteriales</taxon>
        <taxon>Nocardioidaceae</taxon>
        <taxon>Nocardioides</taxon>
    </lineage>
</organism>
<keyword evidence="2" id="KW-0472">Membrane</keyword>
<dbReference type="RefSeq" id="WP_193639133.1">
    <property type="nucleotide sequence ID" value="NZ_JADCSA010000016.1"/>
</dbReference>
<evidence type="ECO:0000259" key="3">
    <source>
        <dbReference type="Pfam" id="PF20059"/>
    </source>
</evidence>
<evidence type="ECO:0000256" key="1">
    <source>
        <dbReference type="SAM" id="MobiDB-lite"/>
    </source>
</evidence>
<dbReference type="Pfam" id="PF20059">
    <property type="entry name" value="DUF6458"/>
    <property type="match status" value="1"/>
</dbReference>
<name>A0ABR9RW61_9ACTN</name>
<proteinExistence type="predicted"/>
<feature type="region of interest" description="Disordered" evidence="1">
    <location>
        <begin position="59"/>
        <end position="78"/>
    </location>
</feature>
<dbReference type="EMBL" id="JADCSA010000016">
    <property type="protein sequence ID" value="MBE7325806.1"/>
    <property type="molecule type" value="Genomic_DNA"/>
</dbReference>
<dbReference type="Proteomes" id="UP000756387">
    <property type="component" value="Unassembled WGS sequence"/>
</dbReference>
<accession>A0ABR9RW61</accession>
<evidence type="ECO:0000313" key="5">
    <source>
        <dbReference type="Proteomes" id="UP000756387"/>
    </source>
</evidence>
<keyword evidence="2" id="KW-1133">Transmembrane helix</keyword>
<dbReference type="InterPro" id="IPR045597">
    <property type="entry name" value="DUF6458"/>
</dbReference>
<keyword evidence="5" id="KW-1185">Reference proteome</keyword>
<feature type="transmembrane region" description="Helical" evidence="2">
    <location>
        <begin position="35"/>
        <end position="53"/>
    </location>
</feature>
<protein>
    <recommendedName>
        <fullName evidence="3">DUF6458 domain-containing protein</fullName>
    </recommendedName>
</protein>
<gene>
    <name evidence="4" type="ORF">IEQ44_14230</name>
</gene>
<reference evidence="4 5" key="1">
    <citation type="submission" date="2020-10" db="EMBL/GenBank/DDBJ databases">
        <title>Nocardioides sp. isolated from sludge.</title>
        <authorList>
            <person name="Zhang X."/>
        </authorList>
    </citation>
    <scope>NUCLEOTIDE SEQUENCE [LARGE SCALE GENOMIC DNA]</scope>
    <source>
        <strain evidence="4 5">Y6</strain>
    </source>
</reference>
<feature type="domain" description="DUF6458" evidence="3">
    <location>
        <begin position="1"/>
        <end position="70"/>
    </location>
</feature>
<keyword evidence="2" id="KW-0812">Transmembrane</keyword>
<sequence length="78" mass="8447">MGLGLGIVLIVLGLIFGLGVVNIPGLDDYVATETLGWILVIAGVLSLVLGLVMNKQRSETRHVEERRVDGHVDRRDVV</sequence>
<comment type="caution">
    <text evidence="4">The sequence shown here is derived from an EMBL/GenBank/DDBJ whole genome shotgun (WGS) entry which is preliminary data.</text>
</comment>
<evidence type="ECO:0000313" key="4">
    <source>
        <dbReference type="EMBL" id="MBE7325806.1"/>
    </source>
</evidence>
<evidence type="ECO:0000256" key="2">
    <source>
        <dbReference type="SAM" id="Phobius"/>
    </source>
</evidence>